<evidence type="ECO:0000313" key="2">
    <source>
        <dbReference type="Proteomes" id="UP000034491"/>
    </source>
</evidence>
<protein>
    <submittedName>
        <fullName evidence="1">Uncharacterized protein</fullName>
    </submittedName>
</protein>
<keyword evidence="2" id="KW-1185">Reference proteome</keyword>
<dbReference type="AlphaFoldDB" id="A0A0M2R0P6"/>
<gene>
    <name evidence="1" type="ORF">WH95_18380</name>
</gene>
<sequence>MYICHEKTVCDATVAATVADVSATHEVNRQRAQLIAAAPDLLEALKAFTKMYVQMIESGDCGNWNPEEDAEVIQARKAIAKAEGKTDA</sequence>
<dbReference type="Proteomes" id="UP000034491">
    <property type="component" value="Unassembled WGS sequence"/>
</dbReference>
<proteinExistence type="predicted"/>
<evidence type="ECO:0000313" key="1">
    <source>
        <dbReference type="EMBL" id="KKJ75467.1"/>
    </source>
</evidence>
<accession>A0A0M2R0P6</accession>
<comment type="caution">
    <text evidence="1">The sequence shown here is derived from an EMBL/GenBank/DDBJ whole genome shotgun (WGS) entry which is preliminary data.</text>
</comment>
<organism evidence="1 2">
    <name type="scientific">Kiloniella litopenaei</name>
    <dbReference type="NCBI Taxonomy" id="1549748"/>
    <lineage>
        <taxon>Bacteria</taxon>
        <taxon>Pseudomonadati</taxon>
        <taxon>Pseudomonadota</taxon>
        <taxon>Alphaproteobacteria</taxon>
        <taxon>Rhodospirillales</taxon>
        <taxon>Kiloniellaceae</taxon>
        <taxon>Kiloniella</taxon>
    </lineage>
</organism>
<reference evidence="1 2" key="1">
    <citation type="submission" date="2015-03" db="EMBL/GenBank/DDBJ databases">
        <title>Genome sequence of Kiloniella sp. P1-1, isolated from the gut microflora of Pacific white shrimp, Penaeus vannamei.</title>
        <authorList>
            <person name="Shao Z."/>
            <person name="Wang L."/>
            <person name="Li X."/>
        </authorList>
    </citation>
    <scope>NUCLEOTIDE SEQUENCE [LARGE SCALE GENOMIC DNA]</scope>
    <source>
        <strain evidence="1 2">P1-1</strain>
    </source>
</reference>
<dbReference type="EMBL" id="LANI01000032">
    <property type="protein sequence ID" value="KKJ75467.1"/>
    <property type="molecule type" value="Genomic_DNA"/>
</dbReference>
<name>A0A0M2R0P6_9PROT</name>